<keyword evidence="2" id="KW-0472">Membrane</keyword>
<dbReference type="Proteomes" id="UP000010116">
    <property type="component" value="Unassembled WGS sequence"/>
</dbReference>
<dbReference type="GO" id="GO:0009279">
    <property type="term" value="C:cell outer membrane"/>
    <property type="evidence" value="ECO:0007669"/>
    <property type="project" value="UniProtKB-SubCell"/>
</dbReference>
<evidence type="ECO:0000259" key="4">
    <source>
        <dbReference type="Pfam" id="PF00593"/>
    </source>
</evidence>
<comment type="subcellular location">
    <subcellularLocation>
        <location evidence="1">Cell outer membrane</location>
    </subcellularLocation>
</comment>
<accession>J5KAX4</accession>
<reference evidence="5 6" key="1">
    <citation type="journal article" date="2012" name="ISME J.">
        <title>Genomic insights to SAR86, an abundant and uncultivated marine bacterial lineage.</title>
        <authorList>
            <person name="Dupont C.L."/>
            <person name="Rusch D.B."/>
            <person name="Yooseph S."/>
            <person name="Lombardo M.J."/>
            <person name="Richter R.A."/>
            <person name="Valas R."/>
            <person name="Novotny M."/>
            <person name="Yee-Greenbaum J."/>
            <person name="Selengut J.D."/>
            <person name="Haft D.H."/>
            <person name="Halpern A.L."/>
            <person name="Lasken R.S."/>
            <person name="Nealson K."/>
            <person name="Friedman R."/>
            <person name="Venter J.C."/>
        </authorList>
    </citation>
    <scope>NUCLEOTIDE SEQUENCE [LARGE SCALE GENOMIC DNA]</scope>
</reference>
<sequence length="335" mass="36412">MDSGLTVLDVVITGSQNGLDFAGGFQYKEEEFDVRRSPNSIVEIDGAGNLVTPADLLFLGGGLESSDSRDSIALFAEVAKQQSDKLELKAALRFEDLESESTLNPKISARYQMSDELVLRGSISTSFREASLAQLSVTTVGLQGIQDFDTDGAPVGGVAFIRVSQANNPDLEAEEAQNMNFGAIWTPNDDLSVKLDYWNIDYSDVITIESAQGKVVANPNDPDVKRTVDGTLVGVTTSYFNASEVNTDGYDLEVSYDFDTKWGPATVGMNRVHLLSYEIPLQTGVTADVVGKFNHDNFARSLPETKNVISGVLKNGDHTFSTFVRMVSDYETTRA</sequence>
<dbReference type="Pfam" id="PF00593">
    <property type="entry name" value="TonB_dep_Rec_b-barrel"/>
    <property type="match status" value="1"/>
</dbReference>
<dbReference type="SUPFAM" id="SSF56935">
    <property type="entry name" value="Porins"/>
    <property type="match status" value="1"/>
</dbReference>
<proteinExistence type="predicted"/>
<dbReference type="Gene3D" id="2.40.170.20">
    <property type="entry name" value="TonB-dependent receptor, beta-barrel domain"/>
    <property type="match status" value="1"/>
</dbReference>
<gene>
    <name evidence="5" type="ORF">NT02SARS_1108</name>
</gene>
<organism evidence="5 6">
    <name type="scientific">SAR86 cluster bacterium SAR86B</name>
    <dbReference type="NCBI Taxonomy" id="1123867"/>
    <lineage>
        <taxon>Bacteria</taxon>
        <taxon>Pseudomonadati</taxon>
        <taxon>Pseudomonadota</taxon>
        <taxon>Gammaproteobacteria</taxon>
        <taxon>SAR86 cluster</taxon>
    </lineage>
</organism>
<keyword evidence="5" id="KW-0675">Receptor</keyword>
<name>J5KAX4_9GAMM</name>
<dbReference type="PANTHER" id="PTHR47234">
    <property type="match status" value="1"/>
</dbReference>
<evidence type="ECO:0000313" key="5">
    <source>
        <dbReference type="EMBL" id="EJP72523.1"/>
    </source>
</evidence>
<evidence type="ECO:0000256" key="3">
    <source>
        <dbReference type="ARBA" id="ARBA00023237"/>
    </source>
</evidence>
<dbReference type="HOGENOM" id="CLU_828721_0_0_6"/>
<evidence type="ECO:0000256" key="2">
    <source>
        <dbReference type="ARBA" id="ARBA00023136"/>
    </source>
</evidence>
<dbReference type="InterPro" id="IPR000531">
    <property type="entry name" value="Beta-barrel_TonB"/>
</dbReference>
<dbReference type="AlphaFoldDB" id="J5KAX4"/>
<dbReference type="EMBL" id="JH611190">
    <property type="protein sequence ID" value="EJP72523.1"/>
    <property type="molecule type" value="Genomic_DNA"/>
</dbReference>
<protein>
    <submittedName>
        <fullName evidence="5">TonB-dependent receptor</fullName>
    </submittedName>
</protein>
<evidence type="ECO:0000313" key="6">
    <source>
        <dbReference type="Proteomes" id="UP000010116"/>
    </source>
</evidence>
<dbReference type="InterPro" id="IPR036942">
    <property type="entry name" value="Beta-barrel_TonB_sf"/>
</dbReference>
<evidence type="ECO:0000256" key="1">
    <source>
        <dbReference type="ARBA" id="ARBA00004442"/>
    </source>
</evidence>
<feature type="domain" description="TonB-dependent receptor-like beta-barrel" evidence="4">
    <location>
        <begin position="32"/>
        <end position="268"/>
    </location>
</feature>
<dbReference type="PANTHER" id="PTHR47234:SF2">
    <property type="entry name" value="TONB-DEPENDENT RECEPTOR"/>
    <property type="match status" value="1"/>
</dbReference>
<keyword evidence="3" id="KW-0998">Cell outer membrane</keyword>